<accession>A0A7Z0E0Y2</accession>
<feature type="region of interest" description="Disordered" evidence="1">
    <location>
        <begin position="1"/>
        <end position="31"/>
    </location>
</feature>
<dbReference type="EMBL" id="JACBZV010000007">
    <property type="protein sequence ID" value="NYJ13031.1"/>
    <property type="molecule type" value="Genomic_DNA"/>
</dbReference>
<name>A0A7Z0E0Y2_RHILE</name>
<evidence type="ECO:0000313" key="3">
    <source>
        <dbReference type="Proteomes" id="UP000535276"/>
    </source>
</evidence>
<organism evidence="2 3">
    <name type="scientific">Rhizobium leguminosarum</name>
    <dbReference type="NCBI Taxonomy" id="384"/>
    <lineage>
        <taxon>Bacteria</taxon>
        <taxon>Pseudomonadati</taxon>
        <taxon>Pseudomonadota</taxon>
        <taxon>Alphaproteobacteria</taxon>
        <taxon>Hyphomicrobiales</taxon>
        <taxon>Rhizobiaceae</taxon>
        <taxon>Rhizobium/Agrobacterium group</taxon>
        <taxon>Rhizobium</taxon>
    </lineage>
</organism>
<sequence length="152" mass="16095">MPSNPRESRSKSGTKTPKAMTRSRSGKIKAAPLAGAAPVRFADIQNLLDALAPPSDTNINGAPHKRFWRNAPTNTRDGFVNFDTSNWGQDGRLVTPGHPETSNLYLALAGQTPFDGSAQSQMPDVDADPLATLAGQEQLATVATWITNGAPA</sequence>
<protein>
    <submittedName>
        <fullName evidence="2">Uncharacterized protein</fullName>
    </submittedName>
</protein>
<feature type="compositionally biased region" description="Basic and acidic residues" evidence="1">
    <location>
        <begin position="1"/>
        <end position="10"/>
    </location>
</feature>
<dbReference type="RefSeq" id="WP_179612363.1">
    <property type="nucleotide sequence ID" value="NZ_JACBZV010000007.1"/>
</dbReference>
<reference evidence="2 3" key="1">
    <citation type="submission" date="2020-07" db="EMBL/GenBank/DDBJ databases">
        <title>Genomic Encyclopedia of Type Strains, Phase IV (KMG-V): Genome sequencing to study the core and pangenomes of soil and plant-associated prokaryotes.</title>
        <authorList>
            <person name="Whitman W."/>
        </authorList>
    </citation>
    <scope>NUCLEOTIDE SEQUENCE [LARGE SCALE GENOMIC DNA]</scope>
    <source>
        <strain evidence="2 3">SEMIA 4052</strain>
    </source>
</reference>
<dbReference type="AlphaFoldDB" id="A0A7Z0E0Y2"/>
<evidence type="ECO:0000256" key="1">
    <source>
        <dbReference type="SAM" id="MobiDB-lite"/>
    </source>
</evidence>
<comment type="caution">
    <text evidence="2">The sequence shown here is derived from an EMBL/GenBank/DDBJ whole genome shotgun (WGS) entry which is preliminary data.</text>
</comment>
<gene>
    <name evidence="2" type="ORF">GGI64_004112</name>
</gene>
<dbReference type="Proteomes" id="UP000535276">
    <property type="component" value="Unassembled WGS sequence"/>
</dbReference>
<evidence type="ECO:0000313" key="2">
    <source>
        <dbReference type="EMBL" id="NYJ13031.1"/>
    </source>
</evidence>
<proteinExistence type="predicted"/>